<sequence length="274" mass="31132">MSASHAPRNLVILRAGDKSLHTEWIQGARHFDLLISYYGSTPDCHRQDADHYEMRKGPKWSCIADLLAARPELIDQYDSFWFPDDDLSVSTETLNRMFALFHGLGLDLAQPALTANSYFSWALLLQRPGHVARYSQFVEVMAPLFTRETLRKVLHTFAESRSGWGLDWVWPTVLAPHQPKIAILDATPVWHTRPIGGDLYKNNPDLDPRLDERRLLATYEFEALRAGAPYALEAGLAFSKPNLWQRLAAALKGWNGRRVLKRRAQRTASVTQVG</sequence>
<dbReference type="RefSeq" id="WP_210807821.1">
    <property type="nucleotide sequence ID" value="NZ_JAGQDG010000002.1"/>
</dbReference>
<comment type="caution">
    <text evidence="1">The sequence shown here is derived from an EMBL/GenBank/DDBJ whole genome shotgun (WGS) entry which is preliminary data.</text>
</comment>
<dbReference type="InterPro" id="IPR029044">
    <property type="entry name" value="Nucleotide-diphossugar_trans"/>
</dbReference>
<protein>
    <submittedName>
        <fullName evidence="1">DUF707 domain-containing protein</fullName>
    </submittedName>
</protein>
<dbReference type="SUPFAM" id="SSF53448">
    <property type="entry name" value="Nucleotide-diphospho-sugar transferases"/>
    <property type="match status" value="1"/>
</dbReference>
<name>A0ABS5DWD1_9BURK</name>
<organism evidence="1 2">
    <name type="scientific">Ideonella paludis</name>
    <dbReference type="NCBI Taxonomy" id="1233411"/>
    <lineage>
        <taxon>Bacteria</taxon>
        <taxon>Pseudomonadati</taxon>
        <taxon>Pseudomonadota</taxon>
        <taxon>Betaproteobacteria</taxon>
        <taxon>Burkholderiales</taxon>
        <taxon>Sphaerotilaceae</taxon>
        <taxon>Ideonella</taxon>
    </lineage>
</organism>
<gene>
    <name evidence="1" type="ORF">KAK11_07580</name>
</gene>
<reference evidence="1 2" key="1">
    <citation type="submission" date="2021-04" db="EMBL/GenBank/DDBJ databases">
        <title>The genome sequence of type strain Ideonella paludis KCTC 32238.</title>
        <authorList>
            <person name="Liu Y."/>
        </authorList>
    </citation>
    <scope>NUCLEOTIDE SEQUENCE [LARGE SCALE GENOMIC DNA]</scope>
    <source>
        <strain evidence="1 2">KCTC 32238</strain>
    </source>
</reference>
<dbReference type="EMBL" id="JAGQDG010000002">
    <property type="protein sequence ID" value="MBQ0935181.1"/>
    <property type="molecule type" value="Genomic_DNA"/>
</dbReference>
<evidence type="ECO:0000313" key="2">
    <source>
        <dbReference type="Proteomes" id="UP000672097"/>
    </source>
</evidence>
<evidence type="ECO:0000313" key="1">
    <source>
        <dbReference type="EMBL" id="MBQ0935181.1"/>
    </source>
</evidence>
<proteinExistence type="predicted"/>
<keyword evidence="2" id="KW-1185">Reference proteome</keyword>
<accession>A0ABS5DWD1</accession>
<dbReference type="Proteomes" id="UP000672097">
    <property type="component" value="Unassembled WGS sequence"/>
</dbReference>